<dbReference type="Pfam" id="PF12394">
    <property type="entry name" value="DUF3657"/>
    <property type="match status" value="1"/>
</dbReference>
<comment type="caution">
    <text evidence="4">The sequence shown here is derived from an EMBL/GenBank/DDBJ whole genome shotgun (WGS) entry which is preliminary data.</text>
</comment>
<dbReference type="InterPro" id="IPR044294">
    <property type="entry name" value="Lipase-like"/>
</dbReference>
<evidence type="ECO:0000256" key="1">
    <source>
        <dbReference type="ARBA" id="ARBA00007949"/>
    </source>
</evidence>
<dbReference type="SUPFAM" id="SSF53474">
    <property type="entry name" value="alpha/beta-Hydrolases"/>
    <property type="match status" value="1"/>
</dbReference>
<dbReference type="PANTHER" id="PTHR12482">
    <property type="entry name" value="LIPASE ROG1-RELATED-RELATED"/>
    <property type="match status" value="1"/>
</dbReference>
<feature type="region of interest" description="Disordered" evidence="2">
    <location>
        <begin position="516"/>
        <end position="543"/>
    </location>
</feature>
<evidence type="ECO:0000259" key="3">
    <source>
        <dbReference type="Pfam" id="PF05057"/>
    </source>
</evidence>
<comment type="similarity">
    <text evidence="1">Belongs to the FAM135 family.</text>
</comment>
<dbReference type="Pfam" id="PF05057">
    <property type="entry name" value="DUF676"/>
    <property type="match status" value="1"/>
</dbReference>
<sequence length="1287" mass="146297">MAEFQAIIDFSFQINKFINIDLFRRGLYQIRLNLRLPNCKRPHKIEIINSNLGTALSSITTSESCSSLNELSTTRSSNSTTSASASSNIISPPSVINGAVVSKTFLIVYKNEEALLNDNASFRVNICLDANECLKQLRKTCFLLQIELWFTDQETMPSLLTTMECVSTRNLQIHFDLCRGIHYNLPVIFDYFHLSGITLSIHGSLNTLCQPYIYKNEQSSLWLSNIGKCETKDEKRSSQCHSAAENGDRKMQQYLLQIRRLHLTQWRLISIIISSWLSLRRKINEYFRLLPPWQQAKFKFDNLFVDISMNRISRLSQECYKLLDVNDQSTNLSNIFITFQNNSLKQYLQTTKPYDNNIKVEDLLATIEHDISYFCALTTKQWEHFLAMVSNSDRINQHLAKIHHLQRIKRFSEGFFSIEQPRSNLNAICDQSTSLFSEMSDLIRKSHYFATLPPCEVECTYLDGDSTTLPIIYERKYETIPLPDDNQVEVATNLADSKTNSTSEVTIDGTISSNGYFSSPSKKSLSSSSSSSSTTSSLSSSGKGNFRSMLSRFNYLTNNEKVSKNSNYHLSNSIQGQSTNENLNAIDFLGIYRNDLFQEVETNNIEQVNRRIKLLSNFLNKKDIIKSYSKIKLEYSDKSLKKLAKANQSTIVEMLRNTITSQPIQSNQSFSQIKLIDADSLENSRSWPNLTENVPNGRKHKNGLHQRSASVQSSVPSNINRNKLYHIKKNKSFKSGKRSKSISFDDHNLVDTPLYSISTNYANFKGTMYFPKPPKEFAMEEIDEIAEEINLKPIPNDLDSTNCINGKIQKTSNNNNNSVPIETVKLKDLNLDETLLKAIDNLKLKNSNSCQDLTTMETKSISETLTNGTSISHSKDDNFLKNNHIGDGSKLTFVELLRSGHCLICSGSIKNRLDQSWPCMCNANFHSNKQSSSSSHENNGTTTKMDNTKSSTPPTLRRASLIGSDLISFLHAKEEFRGQISKKNKNILFYSDFHTLASRIPYFQCEPDFRIFNSHKDLHLIVCVHGLDGNSADLRLVRTYLELGLPTNNFEFLMSQRNQGETFDSLETLTSRLVNEIDNHVSTFNLKPTRISFIGHSLGNIIIRAAISRHDFIRRWRDKLHTFLSLSGPHLGLSYNRSGLVNMGLWFFQKFRKATSLNQLSMKDSVNIRQTFLYQLSTKAGLEHFRNVILCGSSQDFYVPIHSAHIELCNAALSDSSENGIAYREMANNILERLKNKTNVNIVRYDVHHALASNANSLIGRAAHIAVLDSELFIEKFLAVVGLNYFV</sequence>
<dbReference type="InterPro" id="IPR029058">
    <property type="entry name" value="AB_hydrolase_fold"/>
</dbReference>
<reference evidence="4" key="1">
    <citation type="submission" date="2022-12" db="EMBL/GenBank/DDBJ databases">
        <title>Genome assemblies of Blomia tropicalis.</title>
        <authorList>
            <person name="Cui Y."/>
        </authorList>
    </citation>
    <scope>NUCLEOTIDE SEQUENCE</scope>
    <source>
        <tissue evidence="4">Adult mites</tissue>
    </source>
</reference>
<feature type="region of interest" description="Disordered" evidence="2">
    <location>
        <begin position="687"/>
        <end position="715"/>
    </location>
</feature>
<dbReference type="Gene3D" id="3.40.50.1820">
    <property type="entry name" value="alpha/beta hydrolase"/>
    <property type="match status" value="1"/>
</dbReference>
<keyword evidence="5" id="KW-1185">Reference proteome</keyword>
<dbReference type="InterPro" id="IPR007751">
    <property type="entry name" value="DUF676_lipase-like"/>
</dbReference>
<name>A0A9Q0M385_BLOTA</name>
<organism evidence="4 5">
    <name type="scientific">Blomia tropicalis</name>
    <name type="common">Mite</name>
    <dbReference type="NCBI Taxonomy" id="40697"/>
    <lineage>
        <taxon>Eukaryota</taxon>
        <taxon>Metazoa</taxon>
        <taxon>Ecdysozoa</taxon>
        <taxon>Arthropoda</taxon>
        <taxon>Chelicerata</taxon>
        <taxon>Arachnida</taxon>
        <taxon>Acari</taxon>
        <taxon>Acariformes</taxon>
        <taxon>Sarcoptiformes</taxon>
        <taxon>Astigmata</taxon>
        <taxon>Glycyphagoidea</taxon>
        <taxon>Echimyopodidae</taxon>
        <taxon>Blomia</taxon>
    </lineage>
</organism>
<feature type="compositionally biased region" description="Low complexity" evidence="2">
    <location>
        <begin position="518"/>
        <end position="541"/>
    </location>
</feature>
<dbReference type="Proteomes" id="UP001142055">
    <property type="component" value="Chromosome 3"/>
</dbReference>
<feature type="region of interest" description="Disordered" evidence="2">
    <location>
        <begin position="927"/>
        <end position="955"/>
    </location>
</feature>
<evidence type="ECO:0000256" key="2">
    <source>
        <dbReference type="SAM" id="MobiDB-lite"/>
    </source>
</evidence>
<protein>
    <recommendedName>
        <fullName evidence="3">DUF676 domain-containing protein</fullName>
    </recommendedName>
</protein>
<evidence type="ECO:0000313" key="4">
    <source>
        <dbReference type="EMBL" id="KAJ6218204.1"/>
    </source>
</evidence>
<dbReference type="PANTHER" id="PTHR12482:SF5">
    <property type="entry name" value="DUF676 DOMAIN-CONTAINING PROTEIN"/>
    <property type="match status" value="1"/>
</dbReference>
<dbReference type="EMBL" id="JAPWDV010000003">
    <property type="protein sequence ID" value="KAJ6218204.1"/>
    <property type="molecule type" value="Genomic_DNA"/>
</dbReference>
<gene>
    <name evidence="4" type="ORF">RDWZM_009361</name>
</gene>
<dbReference type="InterPro" id="IPR022122">
    <property type="entry name" value="DUF3657"/>
</dbReference>
<proteinExistence type="inferred from homology"/>
<feature type="compositionally biased region" description="Polar residues" evidence="2">
    <location>
        <begin position="705"/>
        <end position="715"/>
    </location>
</feature>
<accession>A0A9Q0M385</accession>
<feature type="domain" description="DUF676" evidence="3">
    <location>
        <begin position="1015"/>
        <end position="1207"/>
    </location>
</feature>
<feature type="compositionally biased region" description="Polar residues" evidence="2">
    <location>
        <begin position="927"/>
        <end position="954"/>
    </location>
</feature>
<evidence type="ECO:0000313" key="5">
    <source>
        <dbReference type="Proteomes" id="UP001142055"/>
    </source>
</evidence>
<dbReference type="OMA" id="TIHACLV"/>